<evidence type="ECO:0000313" key="4">
    <source>
        <dbReference type="Proteomes" id="UP000287352"/>
    </source>
</evidence>
<evidence type="ECO:0000256" key="2">
    <source>
        <dbReference type="SAM" id="Phobius"/>
    </source>
</evidence>
<dbReference type="RefSeq" id="WP_176589864.1">
    <property type="nucleotide sequence ID" value="NZ_BIFR01000002.1"/>
</dbReference>
<accession>A0A402A897</accession>
<keyword evidence="2" id="KW-1133">Transmembrane helix</keyword>
<sequence length="303" mass="34014">MYTLVFRLIRYLVSQRWGMILLGSIVVIVGIIIGLTSRQVTYQTTQKALVKHYLYSESGDDKNRAYVQLDGDSALYFLDEKDFTPALSSSLLSDHPLWQVTFDPEDTTQITATAGNTGTHLDGTGAHVAQIVAYDENSADPKTYQTSGYAANPHGSYQNNWLIGGGVMLLGLILASLAFILPHYRKKPALIGGQFTGTPVQGFPAYTPNPGAFSAQPQQPVAPYPFVNGGQPSSSPNQQYPNQQYPNQQYPNQQYPNQQYPNQQYPNQQYPNQQYPNQQYPNQQYPNQQYPNQQYPNQQYPNQ</sequence>
<gene>
    <name evidence="3" type="ORF">KTT_50840</name>
</gene>
<feature type="transmembrane region" description="Helical" evidence="2">
    <location>
        <begin position="17"/>
        <end position="35"/>
    </location>
</feature>
<reference evidence="4" key="1">
    <citation type="submission" date="2018-12" db="EMBL/GenBank/DDBJ databases">
        <title>Tengunoibacter tsumagoiensis gen. nov., sp. nov., Dictyobacter kobayashii sp. nov., D. alpinus sp. nov., and D. joshuensis sp. nov. and description of Dictyobacteraceae fam. nov. within the order Ktedonobacterales isolated from Tengu-no-mugimeshi.</title>
        <authorList>
            <person name="Wang C.M."/>
            <person name="Zheng Y."/>
            <person name="Sakai Y."/>
            <person name="Toyoda A."/>
            <person name="Minakuchi Y."/>
            <person name="Abe K."/>
            <person name="Yokota A."/>
            <person name="Yabe S."/>
        </authorList>
    </citation>
    <scope>NUCLEOTIDE SEQUENCE [LARGE SCALE GENOMIC DNA]</scope>
    <source>
        <strain evidence="4">Uno3</strain>
    </source>
</reference>
<name>A0A402A897_9CHLR</name>
<dbReference type="EMBL" id="BIFR01000002">
    <property type="protein sequence ID" value="GCE15225.1"/>
    <property type="molecule type" value="Genomic_DNA"/>
</dbReference>
<dbReference type="Proteomes" id="UP000287352">
    <property type="component" value="Unassembled WGS sequence"/>
</dbReference>
<proteinExistence type="predicted"/>
<keyword evidence="2" id="KW-0812">Transmembrane</keyword>
<evidence type="ECO:0000256" key="1">
    <source>
        <dbReference type="SAM" id="MobiDB-lite"/>
    </source>
</evidence>
<keyword evidence="4" id="KW-1185">Reference proteome</keyword>
<keyword evidence="2" id="KW-0472">Membrane</keyword>
<comment type="caution">
    <text evidence="3">The sequence shown here is derived from an EMBL/GenBank/DDBJ whole genome shotgun (WGS) entry which is preliminary data.</text>
</comment>
<organism evidence="3 4">
    <name type="scientific">Tengunoibacter tsumagoiensis</name>
    <dbReference type="NCBI Taxonomy" id="2014871"/>
    <lineage>
        <taxon>Bacteria</taxon>
        <taxon>Bacillati</taxon>
        <taxon>Chloroflexota</taxon>
        <taxon>Ktedonobacteria</taxon>
        <taxon>Ktedonobacterales</taxon>
        <taxon>Dictyobacteraceae</taxon>
        <taxon>Tengunoibacter</taxon>
    </lineage>
</organism>
<dbReference type="AlphaFoldDB" id="A0A402A897"/>
<evidence type="ECO:0000313" key="3">
    <source>
        <dbReference type="EMBL" id="GCE15225.1"/>
    </source>
</evidence>
<feature type="compositionally biased region" description="Low complexity" evidence="1">
    <location>
        <begin position="236"/>
        <end position="303"/>
    </location>
</feature>
<feature type="region of interest" description="Disordered" evidence="1">
    <location>
        <begin position="207"/>
        <end position="303"/>
    </location>
</feature>
<protein>
    <submittedName>
        <fullName evidence="3">Uncharacterized protein</fullName>
    </submittedName>
</protein>
<feature type="transmembrane region" description="Helical" evidence="2">
    <location>
        <begin position="161"/>
        <end position="181"/>
    </location>
</feature>